<protein>
    <submittedName>
        <fullName evidence="4">Uncharacterized protein</fullName>
    </submittedName>
</protein>
<evidence type="ECO:0000313" key="5">
    <source>
        <dbReference type="Proteomes" id="UP000287651"/>
    </source>
</evidence>
<dbReference type="GO" id="GO:0003735">
    <property type="term" value="F:structural constituent of ribosome"/>
    <property type="evidence" value="ECO:0007669"/>
    <property type="project" value="InterPro"/>
</dbReference>
<comment type="similarity">
    <text evidence="1">Belongs to the universal ribosomal protein uS11 family.</text>
</comment>
<evidence type="ECO:0000256" key="1">
    <source>
        <dbReference type="ARBA" id="ARBA00006194"/>
    </source>
</evidence>
<keyword evidence="3" id="KW-0687">Ribonucleoprotein</keyword>
<dbReference type="GO" id="GO:1990904">
    <property type="term" value="C:ribonucleoprotein complex"/>
    <property type="evidence" value="ECO:0007669"/>
    <property type="project" value="UniProtKB-KW"/>
</dbReference>
<name>A0A426YVW1_ENSVE</name>
<dbReference type="Pfam" id="PF00411">
    <property type="entry name" value="Ribosomal_S11"/>
    <property type="match status" value="1"/>
</dbReference>
<keyword evidence="2" id="KW-0689">Ribosomal protein</keyword>
<dbReference type="SUPFAM" id="SSF53137">
    <property type="entry name" value="Translational machinery components"/>
    <property type="match status" value="1"/>
</dbReference>
<evidence type="ECO:0000256" key="2">
    <source>
        <dbReference type="ARBA" id="ARBA00022980"/>
    </source>
</evidence>
<gene>
    <name evidence="4" type="ORF">B296_00017755</name>
</gene>
<organism evidence="4 5">
    <name type="scientific">Ensete ventricosum</name>
    <name type="common">Abyssinian banana</name>
    <name type="synonym">Musa ensete</name>
    <dbReference type="NCBI Taxonomy" id="4639"/>
    <lineage>
        <taxon>Eukaryota</taxon>
        <taxon>Viridiplantae</taxon>
        <taxon>Streptophyta</taxon>
        <taxon>Embryophyta</taxon>
        <taxon>Tracheophyta</taxon>
        <taxon>Spermatophyta</taxon>
        <taxon>Magnoliopsida</taxon>
        <taxon>Liliopsida</taxon>
        <taxon>Zingiberales</taxon>
        <taxon>Musaceae</taxon>
        <taxon>Ensete</taxon>
    </lineage>
</organism>
<dbReference type="GO" id="GO:0006412">
    <property type="term" value="P:translation"/>
    <property type="evidence" value="ECO:0007669"/>
    <property type="project" value="InterPro"/>
</dbReference>
<sequence>MPKGIIYVQASFNNTIVTVIDVRGLVVPWAYTGTSRFKGTRRGTPLLELLWILSLR</sequence>
<dbReference type="Gene3D" id="3.30.420.80">
    <property type="entry name" value="Ribosomal protein S11"/>
    <property type="match status" value="1"/>
</dbReference>
<dbReference type="Proteomes" id="UP000287651">
    <property type="component" value="Unassembled WGS sequence"/>
</dbReference>
<proteinExistence type="inferred from homology"/>
<dbReference type="InterPro" id="IPR036967">
    <property type="entry name" value="Ribosomal_uS11_sf"/>
</dbReference>
<dbReference type="EMBL" id="AMZH03009921">
    <property type="protein sequence ID" value="RRT55801.1"/>
    <property type="molecule type" value="Genomic_DNA"/>
</dbReference>
<dbReference type="AlphaFoldDB" id="A0A426YVW1"/>
<dbReference type="GO" id="GO:0005840">
    <property type="term" value="C:ribosome"/>
    <property type="evidence" value="ECO:0007669"/>
    <property type="project" value="UniProtKB-KW"/>
</dbReference>
<evidence type="ECO:0000313" key="4">
    <source>
        <dbReference type="EMBL" id="RRT55801.1"/>
    </source>
</evidence>
<evidence type="ECO:0000256" key="3">
    <source>
        <dbReference type="ARBA" id="ARBA00023274"/>
    </source>
</evidence>
<reference evidence="4 5" key="1">
    <citation type="journal article" date="2014" name="Agronomy (Basel)">
        <title>A Draft Genome Sequence for Ensete ventricosum, the Drought-Tolerant Tree Against Hunger.</title>
        <authorList>
            <person name="Harrison J."/>
            <person name="Moore K.A."/>
            <person name="Paszkiewicz K."/>
            <person name="Jones T."/>
            <person name="Grant M."/>
            <person name="Ambacheew D."/>
            <person name="Muzemil S."/>
            <person name="Studholme D.J."/>
        </authorList>
    </citation>
    <scope>NUCLEOTIDE SEQUENCE [LARGE SCALE GENOMIC DNA]</scope>
</reference>
<dbReference type="InterPro" id="IPR001971">
    <property type="entry name" value="Ribosomal_uS11"/>
</dbReference>
<accession>A0A426YVW1</accession>
<comment type="caution">
    <text evidence="4">The sequence shown here is derived from an EMBL/GenBank/DDBJ whole genome shotgun (WGS) entry which is preliminary data.</text>
</comment>